<feature type="domain" description="D-isomer specific 2-hydroxyacid dehydrogenase NAD-binding" evidence="3">
    <location>
        <begin position="99"/>
        <end position="159"/>
    </location>
</feature>
<organism evidence="5 7">
    <name type="scientific">Phytophthora cactorum</name>
    <dbReference type="NCBI Taxonomy" id="29920"/>
    <lineage>
        <taxon>Eukaryota</taxon>
        <taxon>Sar</taxon>
        <taxon>Stramenopiles</taxon>
        <taxon>Oomycota</taxon>
        <taxon>Peronosporomycetes</taxon>
        <taxon>Peronosporales</taxon>
        <taxon>Peronosporaceae</taxon>
        <taxon>Phytophthora</taxon>
    </lineage>
</organism>
<dbReference type="Gene3D" id="3.40.50.720">
    <property type="entry name" value="NAD(P)-binding Rossmann-like Domain"/>
    <property type="match status" value="2"/>
</dbReference>
<reference evidence="5" key="1">
    <citation type="submission" date="2018-10" db="EMBL/GenBank/DDBJ databases">
        <title>Effector identification in a new, highly contiguous assembly of the strawberry crown rot pathogen Phytophthora cactorum.</title>
        <authorList>
            <person name="Armitage A.D."/>
            <person name="Nellist C.F."/>
            <person name="Bates H."/>
            <person name="Vickerstaff R.J."/>
            <person name="Harrison R.J."/>
        </authorList>
    </citation>
    <scope>NUCLEOTIDE SEQUENCE</scope>
    <source>
        <strain evidence="4">4032</strain>
        <strain evidence="5">P415</strain>
        <strain evidence="6">P421</strain>
    </source>
</reference>
<keyword evidence="2" id="KW-0520">NAD</keyword>
<evidence type="ECO:0000313" key="6">
    <source>
        <dbReference type="EMBL" id="KAG3223684.1"/>
    </source>
</evidence>
<dbReference type="Proteomes" id="UP000760860">
    <property type="component" value="Unassembled WGS sequence"/>
</dbReference>
<proteinExistence type="predicted"/>
<evidence type="ECO:0000259" key="3">
    <source>
        <dbReference type="Pfam" id="PF02826"/>
    </source>
</evidence>
<dbReference type="EMBL" id="RCMV01000137">
    <property type="protein sequence ID" value="KAG3223684.1"/>
    <property type="molecule type" value="Genomic_DNA"/>
</dbReference>
<dbReference type="Proteomes" id="UP000697107">
    <property type="component" value="Unassembled WGS sequence"/>
</dbReference>
<keyword evidence="1" id="KW-0560">Oxidoreductase</keyword>
<dbReference type="GO" id="GO:0016491">
    <property type="term" value="F:oxidoreductase activity"/>
    <property type="evidence" value="ECO:0007669"/>
    <property type="project" value="UniProtKB-KW"/>
</dbReference>
<evidence type="ECO:0000256" key="1">
    <source>
        <dbReference type="ARBA" id="ARBA00023002"/>
    </source>
</evidence>
<dbReference type="PANTHER" id="PTHR43333:SF1">
    <property type="entry name" value="D-ISOMER SPECIFIC 2-HYDROXYACID DEHYDROGENASE NAD-BINDING DOMAIN-CONTAINING PROTEIN"/>
    <property type="match status" value="1"/>
</dbReference>
<dbReference type="EMBL" id="RCMI01000052">
    <property type="protein sequence ID" value="KAG2939238.1"/>
    <property type="molecule type" value="Genomic_DNA"/>
</dbReference>
<evidence type="ECO:0000313" key="5">
    <source>
        <dbReference type="EMBL" id="KAG2987905.1"/>
    </source>
</evidence>
<evidence type="ECO:0000256" key="2">
    <source>
        <dbReference type="ARBA" id="ARBA00023027"/>
    </source>
</evidence>
<dbReference type="GO" id="GO:0051287">
    <property type="term" value="F:NAD binding"/>
    <property type="evidence" value="ECO:0007669"/>
    <property type="project" value="InterPro"/>
</dbReference>
<sequence length="159" mass="17458">MATTSKLRVPIVTFLNGVGKAVRKEFVASSTPAGDHFRSGKLEFVDMPLPTLVGNYVNRLLDGQKTVPVEKVPTFTLTRAGRFLPQVMGQYVFGYVTLFERMVLEAIKFQTNGEYARPQMAQFRPSPTVTIGVLGLGDIGQGVGKMLRGAGYKVLAFKR</sequence>
<dbReference type="Pfam" id="PF02826">
    <property type="entry name" value="2-Hacid_dh_C"/>
    <property type="match status" value="1"/>
</dbReference>
<dbReference type="VEuPathDB" id="FungiDB:PC110_g5282"/>
<evidence type="ECO:0000313" key="7">
    <source>
        <dbReference type="Proteomes" id="UP000697107"/>
    </source>
</evidence>
<dbReference type="PANTHER" id="PTHR43333">
    <property type="entry name" value="2-HACID_DH_C DOMAIN-CONTAINING PROTEIN"/>
    <property type="match status" value="1"/>
</dbReference>
<dbReference type="EMBL" id="RCML01000163">
    <property type="protein sequence ID" value="KAG2987905.1"/>
    <property type="molecule type" value="Genomic_DNA"/>
</dbReference>
<dbReference type="Proteomes" id="UP000774804">
    <property type="component" value="Unassembled WGS sequence"/>
</dbReference>
<dbReference type="SUPFAM" id="SSF51735">
    <property type="entry name" value="NAD(P)-binding Rossmann-fold domains"/>
    <property type="match status" value="1"/>
</dbReference>
<protein>
    <recommendedName>
        <fullName evidence="3">D-isomer specific 2-hydroxyacid dehydrogenase NAD-binding domain-containing protein</fullName>
    </recommendedName>
</protein>
<gene>
    <name evidence="4" type="ORF">PC115_g3198</name>
    <name evidence="5" type="ORF">PC118_g7022</name>
    <name evidence="6" type="ORF">PC129_g5632</name>
</gene>
<dbReference type="InterPro" id="IPR006140">
    <property type="entry name" value="D-isomer_DH_NAD-bd"/>
</dbReference>
<accession>A0A8T1GAL1</accession>
<dbReference type="AlphaFoldDB" id="A0A8T1GAL1"/>
<dbReference type="InterPro" id="IPR036291">
    <property type="entry name" value="NAD(P)-bd_dom_sf"/>
</dbReference>
<comment type="caution">
    <text evidence="5">The sequence shown here is derived from an EMBL/GenBank/DDBJ whole genome shotgun (WGS) entry which is preliminary data.</text>
</comment>
<name>A0A8T1GAL1_9STRA</name>
<evidence type="ECO:0000313" key="4">
    <source>
        <dbReference type="EMBL" id="KAG2939238.1"/>
    </source>
</evidence>